<organism evidence="1 2">
    <name type="scientific">Nephila pilipes</name>
    <name type="common">Giant wood spider</name>
    <name type="synonym">Nephila maculata</name>
    <dbReference type="NCBI Taxonomy" id="299642"/>
    <lineage>
        <taxon>Eukaryota</taxon>
        <taxon>Metazoa</taxon>
        <taxon>Ecdysozoa</taxon>
        <taxon>Arthropoda</taxon>
        <taxon>Chelicerata</taxon>
        <taxon>Arachnida</taxon>
        <taxon>Araneae</taxon>
        <taxon>Araneomorphae</taxon>
        <taxon>Entelegynae</taxon>
        <taxon>Araneoidea</taxon>
        <taxon>Nephilidae</taxon>
        <taxon>Nephila</taxon>
    </lineage>
</organism>
<sequence length="100" mass="11373">MISDTSLSSFKRNPSTLKSTTFNACNAKWAKVIGSKKNRLPGEMKREASKLHKLTVSEINYSTGREGVIHKNIHYRSLDEGHVTHDSRKTEECKLKVEKK</sequence>
<dbReference type="AlphaFoldDB" id="A0A8X6TY17"/>
<dbReference type="EMBL" id="BMAW01114518">
    <property type="protein sequence ID" value="GFT62110.1"/>
    <property type="molecule type" value="Genomic_DNA"/>
</dbReference>
<protein>
    <submittedName>
        <fullName evidence="1">Uncharacterized protein</fullName>
    </submittedName>
</protein>
<evidence type="ECO:0000313" key="2">
    <source>
        <dbReference type="Proteomes" id="UP000887013"/>
    </source>
</evidence>
<keyword evidence="2" id="KW-1185">Reference proteome</keyword>
<reference evidence="1" key="1">
    <citation type="submission" date="2020-08" db="EMBL/GenBank/DDBJ databases">
        <title>Multicomponent nature underlies the extraordinary mechanical properties of spider dragline silk.</title>
        <authorList>
            <person name="Kono N."/>
            <person name="Nakamura H."/>
            <person name="Mori M."/>
            <person name="Yoshida Y."/>
            <person name="Ohtoshi R."/>
            <person name="Malay A.D."/>
            <person name="Moran D.A.P."/>
            <person name="Tomita M."/>
            <person name="Numata K."/>
            <person name="Arakawa K."/>
        </authorList>
    </citation>
    <scope>NUCLEOTIDE SEQUENCE</scope>
</reference>
<proteinExistence type="predicted"/>
<accession>A0A8X6TY17</accession>
<evidence type="ECO:0000313" key="1">
    <source>
        <dbReference type="EMBL" id="GFT62110.1"/>
    </source>
</evidence>
<comment type="caution">
    <text evidence="1">The sequence shown here is derived from an EMBL/GenBank/DDBJ whole genome shotgun (WGS) entry which is preliminary data.</text>
</comment>
<name>A0A8X6TY17_NEPPI</name>
<dbReference type="Proteomes" id="UP000887013">
    <property type="component" value="Unassembled WGS sequence"/>
</dbReference>
<gene>
    <name evidence="1" type="ORF">NPIL_667021</name>
</gene>